<dbReference type="GO" id="GO:0006352">
    <property type="term" value="P:DNA-templated transcription initiation"/>
    <property type="evidence" value="ECO:0007669"/>
    <property type="project" value="UniProtKB-UniRule"/>
</dbReference>
<dbReference type="InterPro" id="IPR045113">
    <property type="entry name" value="Rpb7-like"/>
</dbReference>
<dbReference type="GO" id="GO:0005736">
    <property type="term" value="C:RNA polymerase I complex"/>
    <property type="evidence" value="ECO:0007669"/>
    <property type="project" value="TreeGrafter"/>
</dbReference>
<feature type="domain" description="RPA43 OB" evidence="7">
    <location>
        <begin position="241"/>
        <end position="379"/>
    </location>
</feature>
<feature type="compositionally biased region" description="Basic and acidic residues" evidence="6">
    <location>
        <begin position="1"/>
        <end position="10"/>
    </location>
</feature>
<accession>A0A0D2CYM8</accession>
<dbReference type="InterPro" id="IPR041178">
    <property type="entry name" value="RPA43_OB"/>
</dbReference>
<protein>
    <recommendedName>
        <fullName evidence="5">DNA-directed RNA polymerase subunit</fullName>
    </recommendedName>
</protein>
<keyword evidence="3 5" id="KW-0804">Transcription</keyword>
<feature type="region of interest" description="Disordered" evidence="6">
    <location>
        <begin position="423"/>
        <end position="444"/>
    </location>
</feature>
<dbReference type="AlphaFoldDB" id="A0A0D2CYM8"/>
<dbReference type="EMBL" id="KN846957">
    <property type="protein sequence ID" value="KIW70321.1"/>
    <property type="molecule type" value="Genomic_DNA"/>
</dbReference>
<comment type="subcellular location">
    <subcellularLocation>
        <location evidence="1 5">Nucleus</location>
    </subcellularLocation>
</comment>
<evidence type="ECO:0000259" key="7">
    <source>
        <dbReference type="Pfam" id="PF17875"/>
    </source>
</evidence>
<evidence type="ECO:0000256" key="6">
    <source>
        <dbReference type="SAM" id="MobiDB-lite"/>
    </source>
</evidence>
<keyword evidence="9" id="KW-1185">Reference proteome</keyword>
<dbReference type="Gene3D" id="2.40.50.1060">
    <property type="match status" value="1"/>
</dbReference>
<gene>
    <name evidence="8" type="ORF">PV04_02604</name>
</gene>
<keyword evidence="2 5" id="KW-0240">DNA-directed RNA polymerase</keyword>
<dbReference type="Gene3D" id="3.30.1490.120">
    <property type="entry name" value="RNA polymerase Rpb7-like, N-terminal domain"/>
    <property type="match status" value="1"/>
</dbReference>
<dbReference type="Proteomes" id="UP000054266">
    <property type="component" value="Unassembled WGS sequence"/>
</dbReference>
<organism evidence="8 9">
    <name type="scientific">Phialophora macrospora</name>
    <dbReference type="NCBI Taxonomy" id="1851006"/>
    <lineage>
        <taxon>Eukaryota</taxon>
        <taxon>Fungi</taxon>
        <taxon>Dikarya</taxon>
        <taxon>Ascomycota</taxon>
        <taxon>Pezizomycotina</taxon>
        <taxon>Eurotiomycetes</taxon>
        <taxon>Chaetothyriomycetidae</taxon>
        <taxon>Chaetothyriales</taxon>
        <taxon>Herpotrichiellaceae</taxon>
        <taxon>Phialophora</taxon>
    </lineage>
</organism>
<dbReference type="PANTHER" id="PTHR12709:SF5">
    <property type="entry name" value="DNA-DIRECTED RNA POLYMERASE I SUBUNIT RPA43"/>
    <property type="match status" value="1"/>
</dbReference>
<evidence type="ECO:0000313" key="8">
    <source>
        <dbReference type="EMBL" id="KIW70321.1"/>
    </source>
</evidence>
<evidence type="ECO:0000256" key="1">
    <source>
        <dbReference type="ARBA" id="ARBA00004123"/>
    </source>
</evidence>
<evidence type="ECO:0000256" key="4">
    <source>
        <dbReference type="ARBA" id="ARBA00023242"/>
    </source>
</evidence>
<sequence>MSVQAKDRHSAPPKSNKNAEPLSTPKKRKHDADVRESKKKKPRIEDGVKAAVTASQQSTESIEKKKRKKKSKDKDGIVTPDQQTQPSQDIELPDAPAREEEPDQAADSPSLESVTGVVEGAHLEDEDVLRLLESEDPSSFYSTRSSLYLPIPAVSLESSTSSVLATHLAPLLLTYFPPVQGIVLAFSSPVLSAKPDSGINLPLLPPRSGDVEARPEIFAATADEFGVCWAWLTATFLVFRPQKGDELYGWTNVTSEGFVGLVSYNYFQTAVGKARIPGDWKWNGPSREEAQQNRKKGRRGRLRGEDGADGTQEQNTQDTDATVVETLSSQISLGEDVGHFADADGAKIKSTLKFRVVDTEAVPAHDRNKWSLQIDGTLLDAEAEKTVVQEELAKFDRAQERSRSKSPGASDMVMSGALARSISREGSVASRLSGPAPARHRLTY</sequence>
<feature type="region of interest" description="Disordered" evidence="6">
    <location>
        <begin position="1"/>
        <end position="114"/>
    </location>
</feature>
<keyword evidence="4 5" id="KW-0539">Nucleus</keyword>
<dbReference type="PANTHER" id="PTHR12709">
    <property type="entry name" value="DNA-DIRECTED RNA POLYMERASE II, III"/>
    <property type="match status" value="1"/>
</dbReference>
<dbReference type="Pfam" id="PF17875">
    <property type="entry name" value="RPA43_OB"/>
    <property type="match status" value="1"/>
</dbReference>
<reference evidence="8 9" key="1">
    <citation type="submission" date="2015-01" db="EMBL/GenBank/DDBJ databases">
        <title>The Genome Sequence of Capronia semiimmersa CBS27337.</title>
        <authorList>
            <consortium name="The Broad Institute Genomics Platform"/>
            <person name="Cuomo C."/>
            <person name="de Hoog S."/>
            <person name="Gorbushina A."/>
            <person name="Stielow B."/>
            <person name="Teixiera M."/>
            <person name="Abouelleil A."/>
            <person name="Chapman S.B."/>
            <person name="Priest M."/>
            <person name="Young S.K."/>
            <person name="Wortman J."/>
            <person name="Nusbaum C."/>
            <person name="Birren B."/>
        </authorList>
    </citation>
    <scope>NUCLEOTIDE SEQUENCE [LARGE SCALE GENOMIC DNA]</scope>
    <source>
        <strain evidence="8 9">CBS 27337</strain>
    </source>
</reference>
<comment type="function">
    <text evidence="5">DNA-dependent RNA polymerase which catalyzes the transcription of DNA into RNA using the four ribonucleoside triphosphates as substrates.</text>
</comment>
<proteinExistence type="predicted"/>
<name>A0A0D2CYM8_9EURO</name>
<dbReference type="GO" id="GO:0006362">
    <property type="term" value="P:transcription elongation by RNA polymerase I"/>
    <property type="evidence" value="ECO:0007669"/>
    <property type="project" value="TreeGrafter"/>
</dbReference>
<feature type="region of interest" description="Disordered" evidence="6">
    <location>
        <begin position="278"/>
        <end position="319"/>
    </location>
</feature>
<evidence type="ECO:0000313" key="9">
    <source>
        <dbReference type="Proteomes" id="UP000054266"/>
    </source>
</evidence>
<dbReference type="InterPro" id="IPR036898">
    <property type="entry name" value="RNA_pol_Rpb7-like_N_sf"/>
</dbReference>
<dbReference type="HOGENOM" id="CLU_036411_1_1_1"/>
<evidence type="ECO:0000256" key="5">
    <source>
        <dbReference type="RuleBase" id="RU369086"/>
    </source>
</evidence>
<dbReference type="STRING" id="5601.A0A0D2CYM8"/>
<evidence type="ECO:0000256" key="3">
    <source>
        <dbReference type="ARBA" id="ARBA00023163"/>
    </source>
</evidence>
<evidence type="ECO:0000256" key="2">
    <source>
        <dbReference type="ARBA" id="ARBA00022478"/>
    </source>
</evidence>